<gene>
    <name evidence="6" type="ORF">AVDCRST_MAG37-1804</name>
</gene>
<dbReference type="InterPro" id="IPR002346">
    <property type="entry name" value="Mopterin_DH_FAD-bd"/>
</dbReference>
<dbReference type="Gene3D" id="3.30.465.10">
    <property type="match status" value="1"/>
</dbReference>
<reference evidence="6" key="1">
    <citation type="submission" date="2020-02" db="EMBL/GenBank/DDBJ databases">
        <authorList>
            <person name="Meier V. D."/>
        </authorList>
    </citation>
    <scope>NUCLEOTIDE SEQUENCE</scope>
    <source>
        <strain evidence="6">AVDCRST_MAG37</strain>
    </source>
</reference>
<proteinExistence type="predicted"/>
<dbReference type="PANTHER" id="PTHR42659:SF2">
    <property type="entry name" value="XANTHINE DEHYDROGENASE SUBUNIT C-RELATED"/>
    <property type="match status" value="1"/>
</dbReference>
<dbReference type="InterPro" id="IPR036318">
    <property type="entry name" value="FAD-bd_PCMH-like_sf"/>
</dbReference>
<dbReference type="InterPro" id="IPR005107">
    <property type="entry name" value="CO_DH_flav_C"/>
</dbReference>
<organism evidence="6">
    <name type="scientific">uncultured Rubrobacteraceae bacterium</name>
    <dbReference type="NCBI Taxonomy" id="349277"/>
    <lineage>
        <taxon>Bacteria</taxon>
        <taxon>Bacillati</taxon>
        <taxon>Actinomycetota</taxon>
        <taxon>Rubrobacteria</taxon>
        <taxon>Rubrobacterales</taxon>
        <taxon>Rubrobacteraceae</taxon>
        <taxon>environmental samples</taxon>
    </lineage>
</organism>
<evidence type="ECO:0000256" key="4">
    <source>
        <dbReference type="SAM" id="MobiDB-lite"/>
    </source>
</evidence>
<dbReference type="Gene3D" id="3.30.390.50">
    <property type="entry name" value="CO dehydrogenase flavoprotein, C-terminal domain"/>
    <property type="match status" value="1"/>
</dbReference>
<dbReference type="EC" id="1.2.5.3" evidence="6"/>
<dbReference type="InterPro" id="IPR016169">
    <property type="entry name" value="FAD-bd_PCMH_sub2"/>
</dbReference>
<evidence type="ECO:0000256" key="3">
    <source>
        <dbReference type="ARBA" id="ARBA00023002"/>
    </source>
</evidence>
<keyword evidence="1" id="KW-0285">Flavoprotein</keyword>
<dbReference type="InterPro" id="IPR016167">
    <property type="entry name" value="FAD-bd_PCMH_sub1"/>
</dbReference>
<evidence type="ECO:0000256" key="2">
    <source>
        <dbReference type="ARBA" id="ARBA00022827"/>
    </source>
</evidence>
<dbReference type="Pfam" id="PF03450">
    <property type="entry name" value="CO_deh_flav_C"/>
    <property type="match status" value="1"/>
</dbReference>
<evidence type="ECO:0000259" key="5">
    <source>
        <dbReference type="PROSITE" id="PS51387"/>
    </source>
</evidence>
<dbReference type="InterPro" id="IPR036683">
    <property type="entry name" value="CO_DH_flav_C_dom_sf"/>
</dbReference>
<dbReference type="Gene3D" id="3.30.43.10">
    <property type="entry name" value="Uridine Diphospho-n-acetylenolpyruvylglucosamine Reductase, domain 2"/>
    <property type="match status" value="1"/>
</dbReference>
<dbReference type="PANTHER" id="PTHR42659">
    <property type="entry name" value="XANTHINE DEHYDROGENASE SUBUNIT C-RELATED"/>
    <property type="match status" value="1"/>
</dbReference>
<evidence type="ECO:0000256" key="1">
    <source>
        <dbReference type="ARBA" id="ARBA00022630"/>
    </source>
</evidence>
<dbReference type="GO" id="GO:0071949">
    <property type="term" value="F:FAD binding"/>
    <property type="evidence" value="ECO:0007669"/>
    <property type="project" value="InterPro"/>
</dbReference>
<accession>A0A6J4QJ18</accession>
<feature type="domain" description="FAD-binding PCMH-type" evidence="5">
    <location>
        <begin position="1"/>
        <end position="177"/>
    </location>
</feature>
<dbReference type="GO" id="GO:0008805">
    <property type="term" value="F:carbon-monoxide oxygenase activity"/>
    <property type="evidence" value="ECO:0007669"/>
    <property type="project" value="UniProtKB-EC"/>
</dbReference>
<name>A0A6J4QJ18_9ACTN</name>
<dbReference type="EMBL" id="CADCVD010000083">
    <property type="protein sequence ID" value="CAA9445715.1"/>
    <property type="molecule type" value="Genomic_DNA"/>
</dbReference>
<feature type="region of interest" description="Disordered" evidence="4">
    <location>
        <begin position="240"/>
        <end position="261"/>
    </location>
</feature>
<dbReference type="SUPFAM" id="SSF56176">
    <property type="entry name" value="FAD-binding/transporter-associated domain-like"/>
    <property type="match status" value="1"/>
</dbReference>
<dbReference type="InterPro" id="IPR051312">
    <property type="entry name" value="Diverse_Substr_Oxidored"/>
</dbReference>
<dbReference type="InterPro" id="IPR016166">
    <property type="entry name" value="FAD-bd_PCMH"/>
</dbReference>
<keyword evidence="3 6" id="KW-0560">Oxidoreductase</keyword>
<dbReference type="PROSITE" id="PS51387">
    <property type="entry name" value="FAD_PCMH"/>
    <property type="match status" value="1"/>
</dbReference>
<dbReference type="Pfam" id="PF00941">
    <property type="entry name" value="FAD_binding_5"/>
    <property type="match status" value="1"/>
</dbReference>
<evidence type="ECO:0000313" key="6">
    <source>
        <dbReference type="EMBL" id="CAA9445715.1"/>
    </source>
</evidence>
<dbReference type="SMART" id="SM01092">
    <property type="entry name" value="CO_deh_flav_C"/>
    <property type="match status" value="1"/>
</dbReference>
<sequence length="283" mass="30317">MIPVAFDYEVAESVDHAIELLGQHGDESKLLAGGHSLIPIMRLRLAAPTVLIDLGRLEELRYVRDEGDHLAIGALTRHRDLLFNDLIKEHCGIVGYTAGLLGDPSVQHRGTMGGTLAHGDSSGDMPSVITALEGEIVIQGPDGERTLKAADFFQDYMMTDLGEQEVVTEVRLPKLSSDVGWSYKKFARRSQDWATVGVAAVVERSNGSINSARIALTAMGATPLRASAVEQALSGASADAVAEASESADEGTSPASDDAASAEFRRHLARVWTRRAVEEALSR</sequence>
<dbReference type="AlphaFoldDB" id="A0A6J4QJ18"/>
<protein>
    <submittedName>
        <fullName evidence="6">Aerobic carbon monoxide dehydrogenase (Quinone), medium chain</fullName>
        <ecNumber evidence="6">1.2.5.3</ecNumber>
    </submittedName>
</protein>
<keyword evidence="2" id="KW-0274">FAD</keyword>
<dbReference type="SUPFAM" id="SSF55447">
    <property type="entry name" value="CO dehydrogenase flavoprotein C-terminal domain-like"/>
    <property type="match status" value="1"/>
</dbReference>